<organism evidence="1">
    <name type="scientific">uncultured Caudovirales phage</name>
    <dbReference type="NCBI Taxonomy" id="2100421"/>
    <lineage>
        <taxon>Viruses</taxon>
        <taxon>Duplodnaviria</taxon>
        <taxon>Heunggongvirae</taxon>
        <taxon>Uroviricota</taxon>
        <taxon>Caudoviricetes</taxon>
        <taxon>Peduoviridae</taxon>
        <taxon>Maltschvirus</taxon>
        <taxon>Maltschvirus maltsch</taxon>
    </lineage>
</organism>
<dbReference type="EMBL" id="LR796265">
    <property type="protein sequence ID" value="CAB4132454.1"/>
    <property type="molecule type" value="Genomic_DNA"/>
</dbReference>
<name>A0A6J5LD52_9CAUD</name>
<gene>
    <name evidence="1" type="ORF">UFOVP255_16</name>
</gene>
<protein>
    <submittedName>
        <fullName evidence="1">Uncharacterized protein</fullName>
    </submittedName>
</protein>
<sequence>MIPNLDVHDIQIPFQFIDSCNCLCCLQGEEHSPNTPVYVTAYGKVTVITNRSIQNAWVFKKSHTNVLRRIQVLTAYNENLTQSILEAMRQDPSIRLSDEYMITIEKIERINAVILQVLQQEKEIK</sequence>
<reference evidence="1" key="1">
    <citation type="submission" date="2020-04" db="EMBL/GenBank/DDBJ databases">
        <authorList>
            <person name="Chiriac C."/>
            <person name="Salcher M."/>
            <person name="Ghai R."/>
            <person name="Kavagutti S V."/>
        </authorList>
    </citation>
    <scope>NUCLEOTIDE SEQUENCE</scope>
</reference>
<accession>A0A6J5LD52</accession>
<proteinExistence type="predicted"/>
<evidence type="ECO:0000313" key="1">
    <source>
        <dbReference type="EMBL" id="CAB4132454.1"/>
    </source>
</evidence>